<dbReference type="Gene3D" id="3.40.50.1820">
    <property type="entry name" value="alpha/beta hydrolase"/>
    <property type="match status" value="1"/>
</dbReference>
<gene>
    <name evidence="2" type="ORF">GCM10007392_20330</name>
</gene>
<keyword evidence="3" id="KW-1185">Reference proteome</keyword>
<feature type="domain" description="AB hydrolase-1" evidence="1">
    <location>
        <begin position="28"/>
        <end position="64"/>
    </location>
</feature>
<accession>A0A918N850</accession>
<evidence type="ECO:0000313" key="2">
    <source>
        <dbReference type="EMBL" id="GGX52838.1"/>
    </source>
</evidence>
<comment type="caution">
    <text evidence="2">The sequence shown here is derived from an EMBL/GenBank/DDBJ whole genome shotgun (WGS) entry which is preliminary data.</text>
</comment>
<dbReference type="SUPFAM" id="SSF53474">
    <property type="entry name" value="alpha/beta-Hydrolases"/>
    <property type="match status" value="1"/>
</dbReference>
<dbReference type="InterPro" id="IPR000073">
    <property type="entry name" value="AB_hydrolase_1"/>
</dbReference>
<dbReference type="EMBL" id="BMXR01000004">
    <property type="protein sequence ID" value="GGX52838.1"/>
    <property type="molecule type" value="Genomic_DNA"/>
</dbReference>
<dbReference type="AlphaFoldDB" id="A0A918N850"/>
<protein>
    <recommendedName>
        <fullName evidence="1">AB hydrolase-1 domain-containing protein</fullName>
    </recommendedName>
</protein>
<sequence>MWSEAFQTLNVTTSDGVDIHLRHAGSGPPLLLLHGYPQTHAIWHDVAPQLAQEFHVVCPDLRGLKRQCFAVKEV</sequence>
<dbReference type="InterPro" id="IPR029058">
    <property type="entry name" value="AB_hydrolase_fold"/>
</dbReference>
<evidence type="ECO:0000259" key="1">
    <source>
        <dbReference type="Pfam" id="PF00561"/>
    </source>
</evidence>
<evidence type="ECO:0000313" key="3">
    <source>
        <dbReference type="Proteomes" id="UP000626148"/>
    </source>
</evidence>
<dbReference type="RefSeq" id="WP_308427531.1">
    <property type="nucleotide sequence ID" value="NZ_BMXR01000004.1"/>
</dbReference>
<dbReference type="Proteomes" id="UP000626148">
    <property type="component" value="Unassembled WGS sequence"/>
</dbReference>
<organism evidence="2 3">
    <name type="scientific">Saccharospirillum salsuginis</name>
    <dbReference type="NCBI Taxonomy" id="418750"/>
    <lineage>
        <taxon>Bacteria</taxon>
        <taxon>Pseudomonadati</taxon>
        <taxon>Pseudomonadota</taxon>
        <taxon>Gammaproteobacteria</taxon>
        <taxon>Oceanospirillales</taxon>
        <taxon>Saccharospirillaceae</taxon>
        <taxon>Saccharospirillum</taxon>
    </lineage>
</organism>
<name>A0A918N850_9GAMM</name>
<reference evidence="2" key="2">
    <citation type="submission" date="2020-09" db="EMBL/GenBank/DDBJ databases">
        <authorList>
            <person name="Sun Q."/>
            <person name="Kim S."/>
        </authorList>
    </citation>
    <scope>NUCLEOTIDE SEQUENCE</scope>
    <source>
        <strain evidence="2">KCTC 22169</strain>
    </source>
</reference>
<reference evidence="2" key="1">
    <citation type="journal article" date="2014" name="Int. J. Syst. Evol. Microbiol.">
        <title>Complete genome sequence of Corynebacterium casei LMG S-19264T (=DSM 44701T), isolated from a smear-ripened cheese.</title>
        <authorList>
            <consortium name="US DOE Joint Genome Institute (JGI-PGF)"/>
            <person name="Walter F."/>
            <person name="Albersmeier A."/>
            <person name="Kalinowski J."/>
            <person name="Ruckert C."/>
        </authorList>
    </citation>
    <scope>NUCLEOTIDE SEQUENCE</scope>
    <source>
        <strain evidence="2">KCTC 22169</strain>
    </source>
</reference>
<dbReference type="Pfam" id="PF00561">
    <property type="entry name" value="Abhydrolase_1"/>
    <property type="match status" value="1"/>
</dbReference>
<proteinExistence type="predicted"/>